<reference evidence="1 2" key="1">
    <citation type="submission" date="2019-10" db="EMBL/GenBank/DDBJ databases">
        <title>Draft whole-genome sequence of the purple nonsulfur photosynthetic bacterium Roseospira navarrensis DSM 15114.</title>
        <authorList>
            <person name="Kyndt J.A."/>
            <person name="Meyer T.E."/>
        </authorList>
    </citation>
    <scope>NUCLEOTIDE SEQUENCE [LARGE SCALE GENOMIC DNA]</scope>
    <source>
        <strain evidence="1 2">DSM 15114</strain>
    </source>
</reference>
<accession>A0A7X1ZI66</accession>
<protein>
    <submittedName>
        <fullName evidence="1">Uncharacterized protein</fullName>
    </submittedName>
</protein>
<proteinExistence type="predicted"/>
<name>A0A7X1ZI66_9PROT</name>
<dbReference type="RefSeq" id="WP_153346130.1">
    <property type="nucleotide sequence ID" value="NZ_WIVE01000068.1"/>
</dbReference>
<evidence type="ECO:0000313" key="2">
    <source>
        <dbReference type="Proteomes" id="UP000434582"/>
    </source>
</evidence>
<dbReference type="EMBL" id="WIVE01000068">
    <property type="protein sequence ID" value="MQX38056.1"/>
    <property type="molecule type" value="Genomic_DNA"/>
</dbReference>
<comment type="caution">
    <text evidence="1">The sequence shown here is derived from an EMBL/GenBank/DDBJ whole genome shotgun (WGS) entry which is preliminary data.</text>
</comment>
<sequence length="144" mass="15084">MPDPRVALAVFCEDIRHEVGGKHSLMGVLAGPVTITGDGPPTLTRLAVAVWLICDAGDLPAHCTITARLARAGTGLLRHTLRPAETGAIPDADTRKQIVFSAVTLPPFDVPESDVLEVWTEADGTPIRAGRLPLLHAPGTADGT</sequence>
<gene>
    <name evidence="1" type="ORF">GHC57_16170</name>
</gene>
<dbReference type="AlphaFoldDB" id="A0A7X1ZI66"/>
<dbReference type="OrthoDB" id="8377146at2"/>
<organism evidence="1 2">
    <name type="scientific">Roseospira navarrensis</name>
    <dbReference type="NCBI Taxonomy" id="140058"/>
    <lineage>
        <taxon>Bacteria</taxon>
        <taxon>Pseudomonadati</taxon>
        <taxon>Pseudomonadota</taxon>
        <taxon>Alphaproteobacteria</taxon>
        <taxon>Rhodospirillales</taxon>
        <taxon>Rhodospirillaceae</taxon>
        <taxon>Roseospira</taxon>
    </lineage>
</organism>
<evidence type="ECO:0000313" key="1">
    <source>
        <dbReference type="EMBL" id="MQX38056.1"/>
    </source>
</evidence>
<keyword evidence="2" id="KW-1185">Reference proteome</keyword>
<dbReference type="Proteomes" id="UP000434582">
    <property type="component" value="Unassembled WGS sequence"/>
</dbReference>